<keyword evidence="3" id="KW-1185">Reference proteome</keyword>
<dbReference type="Proteomes" id="UP000245647">
    <property type="component" value="Unassembled WGS sequence"/>
</dbReference>
<dbReference type="AlphaFoldDB" id="A0A2U2PGS0"/>
<proteinExistence type="predicted"/>
<keyword evidence="2" id="KW-0723">Serine/threonine-protein kinase</keyword>
<keyword evidence="2" id="KW-0418">Kinase</keyword>
<organism evidence="2 3">
    <name type="scientific">Pararcticibacter amylolyticus</name>
    <dbReference type="NCBI Taxonomy" id="2173175"/>
    <lineage>
        <taxon>Bacteria</taxon>
        <taxon>Pseudomonadati</taxon>
        <taxon>Bacteroidota</taxon>
        <taxon>Sphingobacteriia</taxon>
        <taxon>Sphingobacteriales</taxon>
        <taxon>Sphingobacteriaceae</taxon>
        <taxon>Pararcticibacter</taxon>
    </lineage>
</organism>
<dbReference type="Gene3D" id="3.60.40.10">
    <property type="entry name" value="PPM-type phosphatase domain"/>
    <property type="match status" value="1"/>
</dbReference>
<dbReference type="RefSeq" id="WP_109416149.1">
    <property type="nucleotide sequence ID" value="NZ_QEAS01000009.1"/>
</dbReference>
<protein>
    <submittedName>
        <fullName evidence="2">Serine/threonine protein kinase</fullName>
    </submittedName>
</protein>
<reference evidence="2 3" key="1">
    <citation type="submission" date="2018-04" db="EMBL/GenBank/DDBJ databases">
        <title>Pedobacter chongqingensis sp. nov., isolated from a rottenly hemp rope.</title>
        <authorList>
            <person name="Cai Y."/>
        </authorList>
    </citation>
    <scope>NUCLEOTIDE SEQUENCE [LARGE SCALE GENOMIC DNA]</scope>
    <source>
        <strain evidence="2 3">FJ4-8</strain>
    </source>
</reference>
<dbReference type="Pfam" id="PF13581">
    <property type="entry name" value="HATPase_c_2"/>
    <property type="match status" value="1"/>
</dbReference>
<dbReference type="EMBL" id="QEAS01000009">
    <property type="protein sequence ID" value="PWG80442.1"/>
    <property type="molecule type" value="Genomic_DNA"/>
</dbReference>
<dbReference type="OrthoDB" id="479131at2"/>
<dbReference type="SUPFAM" id="SSF55874">
    <property type="entry name" value="ATPase domain of HSP90 chaperone/DNA topoisomerase II/histidine kinase"/>
    <property type="match status" value="1"/>
</dbReference>
<name>A0A2U2PGS0_9SPHI</name>
<dbReference type="PANTHER" id="PTHR35801">
    <property type="entry name" value="PHOSPHOSERINE PHOSPHATASE RSBX"/>
    <property type="match status" value="1"/>
</dbReference>
<keyword evidence="2" id="KW-0808">Transferase</keyword>
<dbReference type="SMART" id="SM00331">
    <property type="entry name" value="PP2C_SIG"/>
    <property type="match status" value="1"/>
</dbReference>
<dbReference type="InterPro" id="IPR036890">
    <property type="entry name" value="HATPase_C_sf"/>
</dbReference>
<feature type="domain" description="PPM-type phosphatase" evidence="1">
    <location>
        <begin position="141"/>
        <end position="333"/>
    </location>
</feature>
<accession>A0A2U2PGS0</accession>
<evidence type="ECO:0000313" key="2">
    <source>
        <dbReference type="EMBL" id="PWG80442.1"/>
    </source>
</evidence>
<dbReference type="SUPFAM" id="SSF81606">
    <property type="entry name" value="PP2C-like"/>
    <property type="match status" value="1"/>
</dbReference>
<dbReference type="InterPro" id="IPR039248">
    <property type="entry name" value="Ptase_RsbX"/>
</dbReference>
<dbReference type="Pfam" id="PF07228">
    <property type="entry name" value="SpoIIE"/>
    <property type="match status" value="1"/>
</dbReference>
<evidence type="ECO:0000313" key="3">
    <source>
        <dbReference type="Proteomes" id="UP000245647"/>
    </source>
</evidence>
<dbReference type="InterPro" id="IPR003594">
    <property type="entry name" value="HATPase_dom"/>
</dbReference>
<dbReference type="PANTHER" id="PTHR35801:SF1">
    <property type="entry name" value="PHOSPHOSERINE PHOSPHATASE RSBX"/>
    <property type="match status" value="1"/>
</dbReference>
<dbReference type="GO" id="GO:0004674">
    <property type="term" value="F:protein serine/threonine kinase activity"/>
    <property type="evidence" value="ECO:0007669"/>
    <property type="project" value="UniProtKB-KW"/>
</dbReference>
<sequence length="334" mass="37194">MANATHVSFRADDRSYFSILKKEIHSRVTEAGYSSKKVGEIDIIVSEMTSNLFKHAVDGEILFGLFDEEDEYIEIISIDNGPGMVDPAKMVQDGVSTTNTLGHGLGSIKRLSDRFDLYSQKGWGTIALSRIYKNEDGKQNRKPVELRAVVVAKPGETVSGDGCYYKVTPGYFKLLLADGLGHGEEAGKAVKEAVNAFKSCPFHSPVEIIRHIHTSIRKTRGIVGTVVLYNFESKRWTIAGVGNIATKMISPFQYKNYMAYNGIIGHNIPNTMKEQEYSLDDYQQIILCSDGLKTRWEPRLPATGKYDLSLLAATIYKDYARKTDDMSIVVGKLN</sequence>
<dbReference type="InterPro" id="IPR036457">
    <property type="entry name" value="PPM-type-like_dom_sf"/>
</dbReference>
<gene>
    <name evidence="2" type="ORF">DDR33_12645</name>
</gene>
<dbReference type="InterPro" id="IPR001932">
    <property type="entry name" value="PPM-type_phosphatase-like_dom"/>
</dbReference>
<comment type="caution">
    <text evidence="2">The sequence shown here is derived from an EMBL/GenBank/DDBJ whole genome shotgun (WGS) entry which is preliminary data.</text>
</comment>
<dbReference type="Gene3D" id="3.30.565.10">
    <property type="entry name" value="Histidine kinase-like ATPase, C-terminal domain"/>
    <property type="match status" value="1"/>
</dbReference>
<evidence type="ECO:0000259" key="1">
    <source>
        <dbReference type="SMART" id="SM00331"/>
    </source>
</evidence>